<gene>
    <name evidence="9" type="ORF">D9757_003893</name>
</gene>
<evidence type="ECO:0000256" key="2">
    <source>
        <dbReference type="ARBA" id="ARBA00008335"/>
    </source>
</evidence>
<dbReference type="CDD" id="cd17502">
    <property type="entry name" value="MFS_Azr1_MDR_like"/>
    <property type="match status" value="1"/>
</dbReference>
<proteinExistence type="inferred from homology"/>
<dbReference type="Gene3D" id="1.20.1250.20">
    <property type="entry name" value="MFS general substrate transporter like domains"/>
    <property type="match status" value="1"/>
</dbReference>
<name>A0A8H5HUY6_9AGAR</name>
<feature type="transmembrane region" description="Helical" evidence="7">
    <location>
        <begin position="807"/>
        <end position="826"/>
    </location>
</feature>
<keyword evidence="6 7" id="KW-0472">Membrane</keyword>
<feature type="transmembrane region" description="Helical" evidence="7">
    <location>
        <begin position="869"/>
        <end position="887"/>
    </location>
</feature>
<feature type="transmembrane region" description="Helical" evidence="7">
    <location>
        <begin position="744"/>
        <end position="768"/>
    </location>
</feature>
<dbReference type="AlphaFoldDB" id="A0A8H5HUY6"/>
<feature type="domain" description="Major facilitator superfamily (MFS) profile" evidence="8">
    <location>
        <begin position="468"/>
        <end position="963"/>
    </location>
</feature>
<dbReference type="PANTHER" id="PTHR23501:SF84">
    <property type="entry name" value="VACUOLAR MEMBRANE AMINO ACID UPTAKE TRANSPORTER FNX2"/>
    <property type="match status" value="1"/>
</dbReference>
<keyword evidence="5 7" id="KW-1133">Transmembrane helix</keyword>
<dbReference type="SUPFAM" id="SSF103473">
    <property type="entry name" value="MFS general substrate transporter"/>
    <property type="match status" value="1"/>
</dbReference>
<reference evidence="9 10" key="1">
    <citation type="journal article" date="2020" name="ISME J.">
        <title>Uncovering the hidden diversity of litter-decomposition mechanisms in mushroom-forming fungi.</title>
        <authorList>
            <person name="Floudas D."/>
            <person name="Bentzer J."/>
            <person name="Ahren D."/>
            <person name="Johansson T."/>
            <person name="Persson P."/>
            <person name="Tunlid A."/>
        </authorList>
    </citation>
    <scope>NUCLEOTIDE SEQUENCE [LARGE SCALE GENOMIC DNA]</scope>
    <source>
        <strain evidence="9 10">CBS 406.79</strain>
    </source>
</reference>
<dbReference type="Pfam" id="PF07690">
    <property type="entry name" value="MFS_1"/>
    <property type="match status" value="1"/>
</dbReference>
<comment type="subcellular location">
    <subcellularLocation>
        <location evidence="1">Endomembrane system</location>
        <topology evidence="1">Multi-pass membrane protein</topology>
    </subcellularLocation>
</comment>
<feature type="transmembrane region" description="Helical" evidence="7">
    <location>
        <begin position="780"/>
        <end position="800"/>
    </location>
</feature>
<dbReference type="Gene3D" id="1.20.1720.10">
    <property type="entry name" value="Multidrug resistance protein D"/>
    <property type="match status" value="1"/>
</dbReference>
<evidence type="ECO:0000256" key="7">
    <source>
        <dbReference type="SAM" id="Phobius"/>
    </source>
</evidence>
<evidence type="ECO:0000259" key="8">
    <source>
        <dbReference type="PROSITE" id="PS50850"/>
    </source>
</evidence>
<evidence type="ECO:0000256" key="6">
    <source>
        <dbReference type="ARBA" id="ARBA00023136"/>
    </source>
</evidence>
<dbReference type="InterPro" id="IPR036259">
    <property type="entry name" value="MFS_trans_sf"/>
</dbReference>
<feature type="transmembrane region" description="Helical" evidence="7">
    <location>
        <begin position="558"/>
        <end position="578"/>
    </location>
</feature>
<dbReference type="OrthoDB" id="3437016at2759"/>
<evidence type="ECO:0000313" key="9">
    <source>
        <dbReference type="EMBL" id="KAF5390042.1"/>
    </source>
</evidence>
<keyword evidence="4 7" id="KW-0812">Transmembrane</keyword>
<keyword evidence="3" id="KW-0813">Transport</keyword>
<dbReference type="GO" id="GO:0000329">
    <property type="term" value="C:fungal-type vacuole membrane"/>
    <property type="evidence" value="ECO:0007669"/>
    <property type="project" value="TreeGrafter"/>
</dbReference>
<comment type="similarity">
    <text evidence="2">Belongs to the major facilitator superfamily.</text>
</comment>
<dbReference type="InterPro" id="IPR011701">
    <property type="entry name" value="MFS"/>
</dbReference>
<comment type="caution">
    <text evidence="9">The sequence shown here is derived from an EMBL/GenBank/DDBJ whole genome shotgun (WGS) entry which is preliminary data.</text>
</comment>
<dbReference type="InterPro" id="IPR020846">
    <property type="entry name" value="MFS_dom"/>
</dbReference>
<feature type="transmembrane region" description="Helical" evidence="7">
    <location>
        <begin position="674"/>
        <end position="693"/>
    </location>
</feature>
<feature type="transmembrane region" description="Helical" evidence="7">
    <location>
        <begin position="590"/>
        <end position="613"/>
    </location>
</feature>
<dbReference type="GO" id="GO:0015174">
    <property type="term" value="F:basic amino acid transmembrane transporter activity"/>
    <property type="evidence" value="ECO:0007669"/>
    <property type="project" value="TreeGrafter"/>
</dbReference>
<evidence type="ECO:0000256" key="3">
    <source>
        <dbReference type="ARBA" id="ARBA00022448"/>
    </source>
</evidence>
<accession>A0A8H5HUY6</accession>
<dbReference type="PROSITE" id="PS50850">
    <property type="entry name" value="MFS"/>
    <property type="match status" value="1"/>
</dbReference>
<dbReference type="Proteomes" id="UP000518752">
    <property type="component" value="Unassembled WGS sequence"/>
</dbReference>
<dbReference type="PANTHER" id="PTHR23501">
    <property type="entry name" value="MAJOR FACILITATOR SUPERFAMILY"/>
    <property type="match status" value="1"/>
</dbReference>
<feature type="transmembrane region" description="Helical" evidence="7">
    <location>
        <begin position="533"/>
        <end position="552"/>
    </location>
</feature>
<dbReference type="FunFam" id="1.20.1720.10:FF:000013">
    <property type="entry name" value="Related to multidrug resistance proteins"/>
    <property type="match status" value="1"/>
</dbReference>
<dbReference type="GO" id="GO:0012505">
    <property type="term" value="C:endomembrane system"/>
    <property type="evidence" value="ECO:0007669"/>
    <property type="project" value="UniProtKB-SubCell"/>
</dbReference>
<dbReference type="EMBL" id="JAACJN010000017">
    <property type="protein sequence ID" value="KAF5390042.1"/>
    <property type="molecule type" value="Genomic_DNA"/>
</dbReference>
<feature type="transmembrane region" description="Helical" evidence="7">
    <location>
        <begin position="465"/>
        <end position="491"/>
    </location>
</feature>
<feature type="transmembrane region" description="Helical" evidence="7">
    <location>
        <begin position="940"/>
        <end position="958"/>
    </location>
</feature>
<organism evidence="9 10">
    <name type="scientific">Collybiopsis confluens</name>
    <dbReference type="NCBI Taxonomy" id="2823264"/>
    <lineage>
        <taxon>Eukaryota</taxon>
        <taxon>Fungi</taxon>
        <taxon>Dikarya</taxon>
        <taxon>Basidiomycota</taxon>
        <taxon>Agaricomycotina</taxon>
        <taxon>Agaricomycetes</taxon>
        <taxon>Agaricomycetidae</taxon>
        <taxon>Agaricales</taxon>
        <taxon>Marasmiineae</taxon>
        <taxon>Omphalotaceae</taxon>
        <taxon>Collybiopsis</taxon>
    </lineage>
</organism>
<protein>
    <recommendedName>
        <fullName evidence="8">Major facilitator superfamily (MFS) profile domain-containing protein</fullName>
    </recommendedName>
</protein>
<keyword evidence="10" id="KW-1185">Reference proteome</keyword>
<sequence>MALSEDLSTYSNSDHELVAFLSLNDGIVYPVESDWITKVTGHVAEPDNEARKHSLCPEQHSLNGDEGLISGHPRMIILDMSIFRKRLARYCTEYKFSKCNIVFDIEWSQSLNRKLDLSKMINVFGVVELTLNIADFLDLRSIDALRQTSRHFRNMRTLATVGKLRVQKVLTRALGTHHPGVKQHVSDFNRILSATCSIVGGSTALAILSPGKWIPGDMDIVVQDKYADTMEAFLTETIGLVLNVEKSQSSGLYPGGQGPPVHNVHDRNHIKFAYRRFDSPKPDQPGVDLTIIHPRSYNAQRHCAEWVLTYHSTVVMNFWTGRKLCSLWPDLTLSGKLLRNEYTPTPRIEAALEKYHLRGFTDIHENGSPDEKRYLQDDYPQAKGERLSMELIPGPTWRKEIVLFQGAEKNLPCEGSMTVQIDENAPLLSNEAGESNGHGTFPSQQVPAVEQPRAQDHIASPQRSLLAIIIPMALGTFLVAMDSTIVVASYASIGNEMKQLDKTSWIATGYMLTLTSFQPLYGKLSDIFGRKSCLLIAYVIFALGCLFCGLARTMEELIVARALAGIGGGGMSTVVSIIMSDIIPLRSRGVWQGIINIVFATGSSVGAPLGGFLSDTIGWRWYVVLDCPLEPMMHLTRAFLIQVPAVLLAITSVSLALHLPDIEKSDFKVKIKRVDFVGAVILVTCIFFFLFGLDNGGNVSWSAKTTVLSLVASAVLFIGFGYVEMEWAKEPFAPKRIIFSKSLIASYLVNFFSIASSLSMLFHISLYLQAIAEMSPSRAGLFLVPGIIGGVTGSLGSGLIMRATGKYYWLTVFEYILLLIGSLTIILSSGVWMHSVAIIVVGGGITTSLISLISIAGHKDQAIATAVSYLFRSMGSVVGLSVGSTILQDVLRSDLRRRLTGKDTDEIVKRVRESLDYLNQLDQETRTIVLGSYEDAIHTTMWFCFSMAVCAAAASLFIREKPLSGR</sequence>
<evidence type="ECO:0000313" key="10">
    <source>
        <dbReference type="Proteomes" id="UP000518752"/>
    </source>
</evidence>
<feature type="transmembrane region" description="Helical" evidence="7">
    <location>
        <begin position="639"/>
        <end position="662"/>
    </location>
</feature>
<evidence type="ECO:0000256" key="5">
    <source>
        <dbReference type="ARBA" id="ARBA00022989"/>
    </source>
</evidence>
<feature type="transmembrane region" description="Helical" evidence="7">
    <location>
        <begin position="705"/>
        <end position="723"/>
    </location>
</feature>
<feature type="transmembrane region" description="Helical" evidence="7">
    <location>
        <begin position="832"/>
        <end position="857"/>
    </location>
</feature>
<evidence type="ECO:0000256" key="4">
    <source>
        <dbReference type="ARBA" id="ARBA00022692"/>
    </source>
</evidence>
<evidence type="ECO:0000256" key="1">
    <source>
        <dbReference type="ARBA" id="ARBA00004127"/>
    </source>
</evidence>